<gene>
    <name evidence="5" type="ORF">K8U72_07315</name>
</gene>
<organism evidence="5 6">
    <name type="scientific">Thermophilibacter provencensis</name>
    <dbReference type="NCBI Taxonomy" id="1852386"/>
    <lineage>
        <taxon>Bacteria</taxon>
        <taxon>Bacillati</taxon>
        <taxon>Actinomycetota</taxon>
        <taxon>Coriobacteriia</taxon>
        <taxon>Coriobacteriales</taxon>
        <taxon>Atopobiaceae</taxon>
        <taxon>Thermophilibacter</taxon>
    </lineage>
</organism>
<evidence type="ECO:0000256" key="3">
    <source>
        <dbReference type="ARBA" id="ARBA00022801"/>
    </source>
</evidence>
<evidence type="ECO:0000259" key="4">
    <source>
        <dbReference type="Pfam" id="PF00884"/>
    </source>
</evidence>
<dbReference type="GO" id="GO:0046872">
    <property type="term" value="F:metal ion binding"/>
    <property type="evidence" value="ECO:0007669"/>
    <property type="project" value="UniProtKB-KW"/>
</dbReference>
<dbReference type="NCBIfam" id="NF010322">
    <property type="entry name" value="PRK13759.1"/>
    <property type="match status" value="1"/>
</dbReference>
<dbReference type="RefSeq" id="WP_274959318.1">
    <property type="nucleotide sequence ID" value="NZ_DYWQ01000107.1"/>
</dbReference>
<dbReference type="SUPFAM" id="SSF53649">
    <property type="entry name" value="Alkaline phosphatase-like"/>
    <property type="match status" value="1"/>
</dbReference>
<dbReference type="Proteomes" id="UP000697330">
    <property type="component" value="Unassembled WGS sequence"/>
</dbReference>
<evidence type="ECO:0000256" key="2">
    <source>
        <dbReference type="ARBA" id="ARBA00022723"/>
    </source>
</evidence>
<accession>A0A921GEZ8</accession>
<dbReference type="AlphaFoldDB" id="A0A921GEZ8"/>
<keyword evidence="3 5" id="KW-0378">Hydrolase</keyword>
<dbReference type="GO" id="GO:0005737">
    <property type="term" value="C:cytoplasm"/>
    <property type="evidence" value="ECO:0007669"/>
    <property type="project" value="TreeGrafter"/>
</dbReference>
<reference evidence="5" key="2">
    <citation type="submission" date="2021-09" db="EMBL/GenBank/DDBJ databases">
        <authorList>
            <person name="Gilroy R."/>
        </authorList>
    </citation>
    <scope>NUCLEOTIDE SEQUENCE</scope>
    <source>
        <strain evidence="5">CHK124-7917</strain>
    </source>
</reference>
<dbReference type="InterPro" id="IPR017850">
    <property type="entry name" value="Alkaline_phosphatase_core_sf"/>
</dbReference>
<name>A0A921GEZ8_9ACTN</name>
<reference evidence="5" key="1">
    <citation type="journal article" date="2021" name="PeerJ">
        <title>Extensive microbial diversity within the chicken gut microbiome revealed by metagenomics and culture.</title>
        <authorList>
            <person name="Gilroy R."/>
            <person name="Ravi A."/>
            <person name="Getino M."/>
            <person name="Pursley I."/>
            <person name="Horton D.L."/>
            <person name="Alikhan N.F."/>
            <person name="Baker D."/>
            <person name="Gharbi K."/>
            <person name="Hall N."/>
            <person name="Watson M."/>
            <person name="Adriaenssens E.M."/>
            <person name="Foster-Nyarko E."/>
            <person name="Jarju S."/>
            <person name="Secka A."/>
            <person name="Antonio M."/>
            <person name="Oren A."/>
            <person name="Chaudhuri R.R."/>
            <person name="La Ragione R."/>
            <person name="Hildebrand F."/>
            <person name="Pallen M.J."/>
        </authorList>
    </citation>
    <scope>NUCLEOTIDE SEQUENCE</scope>
    <source>
        <strain evidence="5">CHK124-7917</strain>
    </source>
</reference>
<proteinExistence type="inferred from homology"/>
<dbReference type="EC" id="3.1.6.1" evidence="5"/>
<evidence type="ECO:0000313" key="6">
    <source>
        <dbReference type="Proteomes" id="UP000697330"/>
    </source>
</evidence>
<evidence type="ECO:0000313" key="5">
    <source>
        <dbReference type="EMBL" id="HJF45572.1"/>
    </source>
</evidence>
<dbReference type="CDD" id="cd16022">
    <property type="entry name" value="sulfatase_like"/>
    <property type="match status" value="1"/>
</dbReference>
<feature type="domain" description="Sulfatase N-terminal" evidence="4">
    <location>
        <begin position="14"/>
        <end position="375"/>
    </location>
</feature>
<sequence>MAGISDDGLESRRPNVVLIMCDQFRGDCLGFDGHPDVKTPYLDTLAAQGTYFENAHAACPSCIPARASLLTGTTPATNGRVGYQDGVPWRYEHMMPEEFSAAGYQTALVGKMHVHPPRLACGFQHLRLHDGYIGHYRKANLPHWMHQDVSDDYLRFLRSELGPEADVNGTGVENNSWIARPWVYEERLHPTNWVVDESIRFLETRDRTRPFFLMASFVRPHPPFDAPAAYYQPYLDRELREPAHGDWEDAEATARDGMVIDSVHGCRDATLRHEAMAGYYGCITHLDHQIGRLITALENDETYENTVVLFTADHGEMLFDHSSFRKVLPYEGSTRIPFIVRVGSKVLPDGRPRPRRSDAVVELMDVMPTLLDLVGAEVPETVEGSSLRGEITGEKNLERAYLHGEHSGSHEQSNQWILTGHDKYVWFTQTGVERYFDLDADPREEHDLAHDPAHAERVAELRAILMDELRGREEGYVENGELVVGRTPRTVLGRD</sequence>
<dbReference type="PROSITE" id="PS00149">
    <property type="entry name" value="SULFATASE_2"/>
    <property type="match status" value="1"/>
</dbReference>
<dbReference type="PANTHER" id="PTHR45953:SF1">
    <property type="entry name" value="IDURONATE 2-SULFATASE"/>
    <property type="match status" value="1"/>
</dbReference>
<dbReference type="InterPro" id="IPR024607">
    <property type="entry name" value="Sulfatase_CS"/>
</dbReference>
<comment type="similarity">
    <text evidence="1">Belongs to the sulfatase family.</text>
</comment>
<keyword evidence="2" id="KW-0479">Metal-binding</keyword>
<dbReference type="Gene3D" id="3.40.720.10">
    <property type="entry name" value="Alkaline Phosphatase, subunit A"/>
    <property type="match status" value="1"/>
</dbReference>
<comment type="caution">
    <text evidence="5">The sequence shown here is derived from an EMBL/GenBank/DDBJ whole genome shotgun (WGS) entry which is preliminary data.</text>
</comment>
<dbReference type="EMBL" id="DYWQ01000107">
    <property type="protein sequence ID" value="HJF45572.1"/>
    <property type="molecule type" value="Genomic_DNA"/>
</dbReference>
<evidence type="ECO:0000256" key="1">
    <source>
        <dbReference type="ARBA" id="ARBA00008779"/>
    </source>
</evidence>
<protein>
    <submittedName>
        <fullName evidence="5">Arylsulfatase</fullName>
        <ecNumber evidence="5">3.1.6.1</ecNumber>
    </submittedName>
</protein>
<dbReference type="Pfam" id="PF00884">
    <property type="entry name" value="Sulfatase"/>
    <property type="match status" value="1"/>
</dbReference>
<dbReference type="PANTHER" id="PTHR45953">
    <property type="entry name" value="IDURONATE 2-SULFATASE"/>
    <property type="match status" value="1"/>
</dbReference>
<dbReference type="GO" id="GO:0004065">
    <property type="term" value="F:arylsulfatase activity"/>
    <property type="evidence" value="ECO:0007669"/>
    <property type="project" value="UniProtKB-EC"/>
</dbReference>
<dbReference type="InterPro" id="IPR000917">
    <property type="entry name" value="Sulfatase_N"/>
</dbReference>